<dbReference type="PANTHER" id="PTHR16305">
    <property type="entry name" value="TESTICULAR SOLUBLE ADENYLYL CYCLASE"/>
    <property type="match status" value="1"/>
</dbReference>
<dbReference type="SUPFAM" id="SSF52540">
    <property type="entry name" value="P-loop containing nucleoside triphosphate hydrolases"/>
    <property type="match status" value="1"/>
</dbReference>
<dbReference type="Pfam" id="PF13191">
    <property type="entry name" value="AAA_16"/>
    <property type="match status" value="1"/>
</dbReference>
<keyword evidence="1" id="KW-0547">Nucleotide-binding</keyword>
<dbReference type="InterPro" id="IPR016032">
    <property type="entry name" value="Sig_transdc_resp-reg_C-effctor"/>
</dbReference>
<dbReference type="EMBL" id="JAODWD010000002">
    <property type="protein sequence ID" value="MCT7658742.1"/>
    <property type="molecule type" value="Genomic_DNA"/>
</dbReference>
<evidence type="ECO:0000313" key="5">
    <source>
        <dbReference type="Proteomes" id="UP001206639"/>
    </source>
</evidence>
<evidence type="ECO:0000256" key="2">
    <source>
        <dbReference type="ARBA" id="ARBA00022840"/>
    </source>
</evidence>
<accession>A0ABT2M908</accession>
<protein>
    <submittedName>
        <fullName evidence="4">AAA family ATPase</fullName>
    </submittedName>
</protein>
<dbReference type="PROSITE" id="PS00622">
    <property type="entry name" value="HTH_LUXR_1"/>
    <property type="match status" value="1"/>
</dbReference>
<dbReference type="InterPro" id="IPR027417">
    <property type="entry name" value="P-loop_NTPase"/>
</dbReference>
<organism evidence="4 5">
    <name type="scientific">Mycobacterium deserti</name>
    <dbReference type="NCBI Taxonomy" id="2978347"/>
    <lineage>
        <taxon>Bacteria</taxon>
        <taxon>Bacillati</taxon>
        <taxon>Actinomycetota</taxon>
        <taxon>Actinomycetes</taxon>
        <taxon>Mycobacteriales</taxon>
        <taxon>Mycobacteriaceae</taxon>
        <taxon>Mycobacterium</taxon>
    </lineage>
</organism>
<dbReference type="InterPro" id="IPR041664">
    <property type="entry name" value="AAA_16"/>
</dbReference>
<dbReference type="PANTHER" id="PTHR16305:SF35">
    <property type="entry name" value="TRANSCRIPTIONAL ACTIVATOR DOMAIN"/>
    <property type="match status" value="1"/>
</dbReference>
<dbReference type="SUPFAM" id="SSF46894">
    <property type="entry name" value="C-terminal effector domain of the bipartite response regulators"/>
    <property type="match status" value="1"/>
</dbReference>
<dbReference type="PRINTS" id="PR00038">
    <property type="entry name" value="HTHLUXR"/>
</dbReference>
<evidence type="ECO:0000256" key="1">
    <source>
        <dbReference type="ARBA" id="ARBA00022741"/>
    </source>
</evidence>
<evidence type="ECO:0000259" key="3">
    <source>
        <dbReference type="PROSITE" id="PS50043"/>
    </source>
</evidence>
<dbReference type="Proteomes" id="UP001206639">
    <property type="component" value="Unassembled WGS sequence"/>
</dbReference>
<reference evidence="5" key="1">
    <citation type="submission" date="2023-07" db="EMBL/GenBank/DDBJ databases">
        <authorList>
            <person name="Deng Y."/>
            <person name="Zhang Y.-Q."/>
        </authorList>
    </citation>
    <scope>NUCLEOTIDE SEQUENCE [LARGE SCALE GENOMIC DNA]</scope>
    <source>
        <strain evidence="5">CPCC 205710</strain>
    </source>
</reference>
<dbReference type="SMART" id="SM00421">
    <property type="entry name" value="HTH_LUXR"/>
    <property type="match status" value="1"/>
</dbReference>
<dbReference type="PROSITE" id="PS50043">
    <property type="entry name" value="HTH_LUXR_2"/>
    <property type="match status" value="1"/>
</dbReference>
<dbReference type="InterPro" id="IPR036388">
    <property type="entry name" value="WH-like_DNA-bd_sf"/>
</dbReference>
<feature type="domain" description="HTH luxR-type" evidence="3">
    <location>
        <begin position="865"/>
        <end position="927"/>
    </location>
</feature>
<dbReference type="InterPro" id="IPR000792">
    <property type="entry name" value="Tscrpt_reg_LuxR_C"/>
</dbReference>
<keyword evidence="5" id="KW-1185">Reference proteome</keyword>
<dbReference type="Gene3D" id="3.40.50.300">
    <property type="entry name" value="P-loop containing nucleotide triphosphate hydrolases"/>
    <property type="match status" value="1"/>
</dbReference>
<name>A0ABT2M908_9MYCO</name>
<gene>
    <name evidence="4" type="ORF">N4S67_09940</name>
</gene>
<dbReference type="Pfam" id="PF00196">
    <property type="entry name" value="GerE"/>
    <property type="match status" value="1"/>
</dbReference>
<sequence>MTTRTALVERDEALGALRRVINDAVAGRGAVANLLGPAGIGKTALLDALDLSAAEARVLRARCSLLERDYSFGVVRQLIAGLDEDAVETLLNSGGVGVTAALDDAAVPPVPDSVFAVLTALSKGLAALAEERPLVVIVDDIHWADDASLRALDFLARRVEGSAIAIILAMRQGEPVPAGSMLESVYEIPGVRTIVPAPLSAAGVTAMAHRWFPGMRIEEAFVAECTTWTSGNPLFLTEVFKQLAAKKPNALDGAEVPGARPASLEALITTRISALDEAAAAVASAVAILGSRQSLDILGEFAGLSTSEAERAIGRLIAASVLTSDLRFVHPLVESVVAEQIPAPIRATRHRDAAAILAKRSAAAQEVAAHLLHCAVVGESWAVEALETAADDALGRGAPDEAIALLQRALREPAAVERRIRLTIALARAEWLDHRPEALAHLASAAELAPAGPVRAEIELQRARLLGFAGLNSAASDALVAARDQLGDADSELGWFIDAARIMCASTTPGLSATIGPVVSNARGLPGDRPGERAALAAAAFDLAKVGTPIAELLPMVDRLTRPGRCSFSQSADGFTPVAISYIAMNLGLIRRSLAVSDALVVEATAMSSPLLMSEAVAARATARYRAGELVNAEADARAALIAANLVAGLTPPIAMYALLHSLIEQGKVAEAVAIGQTLEFPPQREDTPMAAIAQSALGRALVRSGAVENGLQVLLASGKELDAVGAVGLSIWTWQLDAALALSQLGRREEAIDLADAAVATGSRTGNPIDGGRSLRVRALVGQQTDLDMLAEAAEILRPTEAPLEFARALADWGAALRRAGYRADGRRALEEALPIADRSGALPLAEYITAELAAAGGSTRARGRHGPESLTPSERRIAALAAAGHTNREIADQLFVTVKNVEGHLAASFRKLGIRSRRQLRQFEF</sequence>
<keyword evidence="2" id="KW-0067">ATP-binding</keyword>
<comment type="caution">
    <text evidence="4">The sequence shown here is derived from an EMBL/GenBank/DDBJ whole genome shotgun (WGS) entry which is preliminary data.</text>
</comment>
<evidence type="ECO:0000313" key="4">
    <source>
        <dbReference type="EMBL" id="MCT7658742.1"/>
    </source>
</evidence>
<dbReference type="CDD" id="cd06170">
    <property type="entry name" value="LuxR_C_like"/>
    <property type="match status" value="1"/>
</dbReference>
<proteinExistence type="predicted"/>
<dbReference type="Gene3D" id="1.10.10.10">
    <property type="entry name" value="Winged helix-like DNA-binding domain superfamily/Winged helix DNA-binding domain"/>
    <property type="match status" value="1"/>
</dbReference>